<protein>
    <submittedName>
        <fullName evidence="3">Uncharacterized protein</fullName>
    </submittedName>
</protein>
<dbReference type="Proteomes" id="UP000663760">
    <property type="component" value="Chromosome 10"/>
</dbReference>
<gene>
    <name evidence="2" type="ORF">SI7747_10013327</name>
    <name evidence="3" type="ORF">SI8410_10014420</name>
</gene>
<reference evidence="3" key="1">
    <citation type="submission" date="2020-02" db="EMBL/GenBank/DDBJ databases">
        <authorList>
            <person name="Scholz U."/>
            <person name="Mascher M."/>
            <person name="Fiebig A."/>
        </authorList>
    </citation>
    <scope>NUCLEOTIDE SEQUENCE</scope>
</reference>
<proteinExistence type="predicted"/>
<evidence type="ECO:0000313" key="2">
    <source>
        <dbReference type="EMBL" id="CAA2627674.1"/>
    </source>
</evidence>
<dbReference type="AlphaFoldDB" id="A0A7I8L1Y6"/>
<keyword evidence="1" id="KW-0472">Membrane</keyword>
<keyword evidence="4" id="KW-1185">Reference proteome</keyword>
<evidence type="ECO:0000313" key="3">
    <source>
        <dbReference type="EMBL" id="CAA7403742.1"/>
    </source>
</evidence>
<keyword evidence="1" id="KW-1133">Transmembrane helix</keyword>
<organism evidence="3 4">
    <name type="scientific">Spirodela intermedia</name>
    <name type="common">Intermediate duckweed</name>
    <dbReference type="NCBI Taxonomy" id="51605"/>
    <lineage>
        <taxon>Eukaryota</taxon>
        <taxon>Viridiplantae</taxon>
        <taxon>Streptophyta</taxon>
        <taxon>Embryophyta</taxon>
        <taxon>Tracheophyta</taxon>
        <taxon>Spermatophyta</taxon>
        <taxon>Magnoliopsida</taxon>
        <taxon>Liliopsida</taxon>
        <taxon>Araceae</taxon>
        <taxon>Lemnoideae</taxon>
        <taxon>Spirodela</taxon>
    </lineage>
</organism>
<name>A0A7I8L1Y6_SPIIN</name>
<sequence length="42" mass="4878">MSLLVSPGKHRRCRVINHNFVRICLLVPQFVLHGFLLLLSFC</sequence>
<evidence type="ECO:0000313" key="4">
    <source>
        <dbReference type="Proteomes" id="UP000663760"/>
    </source>
</evidence>
<dbReference type="EMBL" id="LR746273">
    <property type="protein sequence ID" value="CAA7403742.1"/>
    <property type="molecule type" value="Genomic_DNA"/>
</dbReference>
<evidence type="ECO:0000256" key="1">
    <source>
        <dbReference type="SAM" id="Phobius"/>
    </source>
</evidence>
<accession>A0A7I8L1Y6</accession>
<feature type="transmembrane region" description="Helical" evidence="1">
    <location>
        <begin position="20"/>
        <end position="41"/>
    </location>
</feature>
<keyword evidence="1" id="KW-0812">Transmembrane</keyword>
<dbReference type="EMBL" id="LR743597">
    <property type="protein sequence ID" value="CAA2627674.1"/>
    <property type="molecule type" value="Genomic_DNA"/>
</dbReference>